<evidence type="ECO:0000256" key="1">
    <source>
        <dbReference type="SAM" id="MobiDB-lite"/>
    </source>
</evidence>
<evidence type="ECO:0000313" key="2">
    <source>
        <dbReference type="EMBL" id="VDO02001.1"/>
    </source>
</evidence>
<keyword evidence="3" id="KW-1185">Reference proteome</keyword>
<protein>
    <submittedName>
        <fullName evidence="4">Polyprotein</fullName>
    </submittedName>
</protein>
<name>A0A0R3TGF5_RODNA</name>
<reference evidence="4" key="1">
    <citation type="submission" date="2017-02" db="UniProtKB">
        <authorList>
            <consortium name="WormBaseParasite"/>
        </authorList>
    </citation>
    <scope>IDENTIFICATION</scope>
</reference>
<organism evidence="4">
    <name type="scientific">Rodentolepis nana</name>
    <name type="common">Dwarf tapeworm</name>
    <name type="synonym">Hymenolepis nana</name>
    <dbReference type="NCBI Taxonomy" id="102285"/>
    <lineage>
        <taxon>Eukaryota</taxon>
        <taxon>Metazoa</taxon>
        <taxon>Spiralia</taxon>
        <taxon>Lophotrochozoa</taxon>
        <taxon>Platyhelminthes</taxon>
        <taxon>Cestoda</taxon>
        <taxon>Eucestoda</taxon>
        <taxon>Cyclophyllidea</taxon>
        <taxon>Hymenolepididae</taxon>
        <taxon>Rodentolepis</taxon>
    </lineage>
</organism>
<dbReference type="EMBL" id="UZAE01006137">
    <property type="protein sequence ID" value="VDO02001.1"/>
    <property type="molecule type" value="Genomic_DNA"/>
</dbReference>
<proteinExistence type="predicted"/>
<gene>
    <name evidence="2" type="ORF">HNAJ_LOCUS6141</name>
</gene>
<dbReference type="WBParaSite" id="HNAJ_0000614601-mRNA-1">
    <property type="protein sequence ID" value="HNAJ_0000614601-mRNA-1"/>
    <property type="gene ID" value="HNAJ_0000614601"/>
</dbReference>
<dbReference type="OrthoDB" id="10264062at2759"/>
<sequence>SFSEGTCEKWKDVSFTPDSECINGTLFLLSPNSEDTAIQWIPVSGNISDDHIPPKIPLYNITQVERRRVGFNRSYMGIILRINPSIVYGPFEFIKGGSGEFISKLRSFVDLQRLSGDAEIYKVTRKTTTYQLPTSKYSATPMSLLQGVGTRVMNAFEGLRVSGDAFMNGVVGNNFYPDRTSPGTFAFIDPDLVSPANMPLMGERIAPNHLPTSGEAFTTSSAPGDDGEYQIISRAPPKITIPDLKPVQRKHAVTMEVWKRHLDREGRVTVVAKLQNAIYSGVSSLTLEYH</sequence>
<accession>A0A0R3TGF5</accession>
<evidence type="ECO:0000313" key="3">
    <source>
        <dbReference type="Proteomes" id="UP000278807"/>
    </source>
</evidence>
<reference evidence="2 3" key="2">
    <citation type="submission" date="2018-11" db="EMBL/GenBank/DDBJ databases">
        <authorList>
            <consortium name="Pathogen Informatics"/>
        </authorList>
    </citation>
    <scope>NUCLEOTIDE SEQUENCE [LARGE SCALE GENOMIC DNA]</scope>
</reference>
<dbReference type="AlphaFoldDB" id="A0A0R3TGF5"/>
<feature type="region of interest" description="Disordered" evidence="1">
    <location>
        <begin position="207"/>
        <end position="227"/>
    </location>
</feature>
<dbReference type="Proteomes" id="UP000278807">
    <property type="component" value="Unassembled WGS sequence"/>
</dbReference>
<evidence type="ECO:0000313" key="4">
    <source>
        <dbReference type="WBParaSite" id="HNAJ_0000614601-mRNA-1"/>
    </source>
</evidence>